<organism evidence="1 2">
    <name type="scientific">Mucilaginibacter hurinus</name>
    <dbReference type="NCBI Taxonomy" id="2201324"/>
    <lineage>
        <taxon>Bacteria</taxon>
        <taxon>Pseudomonadati</taxon>
        <taxon>Bacteroidota</taxon>
        <taxon>Sphingobacteriia</taxon>
        <taxon>Sphingobacteriales</taxon>
        <taxon>Sphingobacteriaceae</taxon>
        <taxon>Mucilaginibacter</taxon>
    </lineage>
</organism>
<dbReference type="InterPro" id="IPR012505">
    <property type="entry name" value="YbbR"/>
</dbReference>
<dbReference type="Pfam" id="PF07949">
    <property type="entry name" value="YbbR"/>
    <property type="match status" value="1"/>
</dbReference>
<evidence type="ECO:0000313" key="2">
    <source>
        <dbReference type="Proteomes" id="UP000253209"/>
    </source>
</evidence>
<dbReference type="RefSeq" id="WP_114005954.1">
    <property type="nucleotide sequence ID" value="NZ_QGDC01000008.1"/>
</dbReference>
<gene>
    <name evidence="1" type="ORF">DJ568_14165</name>
</gene>
<comment type="caution">
    <text evidence="1">The sequence shown here is derived from an EMBL/GenBank/DDBJ whole genome shotgun (WGS) entry which is preliminary data.</text>
</comment>
<proteinExistence type="predicted"/>
<sequence length="315" mass="35958">MAIVKLSPAEKRRASAFLSCLVLAAIAWVFAVLSNPHNFTVAKIIVYKNAPQKRAFHPLQSDTVKATVKGSGWQMLFARLNDQNNTIGVNLSSLDKHNYVVLSNQLRNINLKQESNRQIIAFDPDTLYFDFSNRRVKRVPVKLVKSLKYKQQFAQSADIAVKPDYVTLSGPAEMLNTITSWKTDTLRAENVNETINTQVKLQPVKEGNMSVYPKTVQVNIPVDEFTEKTLAIPVKIINNRHYYNVKVYPQKVKITFVTSLTDYPDMDEAFFEATADLDLWQLHGYRTLPVKLRRLPPYCKIVKIEPANIDFIIKK</sequence>
<evidence type="ECO:0000313" key="1">
    <source>
        <dbReference type="EMBL" id="RCH54029.1"/>
    </source>
</evidence>
<dbReference type="Proteomes" id="UP000253209">
    <property type="component" value="Unassembled WGS sequence"/>
</dbReference>
<dbReference type="PANTHER" id="PTHR37804:SF1">
    <property type="entry name" value="CDAA REGULATORY PROTEIN CDAR"/>
    <property type="match status" value="1"/>
</dbReference>
<dbReference type="Gene3D" id="2.170.120.30">
    <property type="match status" value="1"/>
</dbReference>
<reference evidence="1 2" key="1">
    <citation type="submission" date="2018-05" db="EMBL/GenBank/DDBJ databases">
        <title>Mucilaginibacter hurinus sp. nov., isolated from briquette warehouse soil.</title>
        <authorList>
            <person name="Choi L."/>
        </authorList>
    </citation>
    <scope>NUCLEOTIDE SEQUENCE [LARGE SCALE GENOMIC DNA]</scope>
    <source>
        <strain evidence="1 2">ZR32</strain>
    </source>
</reference>
<protein>
    <submittedName>
        <fullName evidence="1">YbbR-like domain-containing protein</fullName>
    </submittedName>
</protein>
<dbReference type="PANTHER" id="PTHR37804">
    <property type="entry name" value="CDAA REGULATORY PROTEIN CDAR"/>
    <property type="match status" value="1"/>
</dbReference>
<keyword evidence="2" id="KW-1185">Reference proteome</keyword>
<dbReference type="InterPro" id="IPR053154">
    <property type="entry name" value="c-di-AMP_regulator"/>
</dbReference>
<name>A0A367GKN7_9SPHI</name>
<dbReference type="OrthoDB" id="1115707at2"/>
<dbReference type="Gene3D" id="2.170.120.40">
    <property type="entry name" value="YbbR-like domain"/>
    <property type="match status" value="1"/>
</dbReference>
<accession>A0A367GKN7</accession>
<dbReference type="EMBL" id="QGDC01000008">
    <property type="protein sequence ID" value="RCH54029.1"/>
    <property type="molecule type" value="Genomic_DNA"/>
</dbReference>
<dbReference type="AlphaFoldDB" id="A0A367GKN7"/>